<dbReference type="GO" id="GO:0016679">
    <property type="term" value="F:oxidoreductase activity, acting on diphenols and related substances as donors"/>
    <property type="evidence" value="ECO:0007669"/>
    <property type="project" value="TreeGrafter"/>
</dbReference>
<dbReference type="PANTHER" id="PTHR36964:SF1">
    <property type="entry name" value="PROTEIN-METHIONINE-SULFOXIDE REDUCTASE HEME-BINDING SUBUNIT MSRQ"/>
    <property type="match status" value="1"/>
</dbReference>
<name>A0A6I4TCQ3_9SPHN</name>
<dbReference type="GO" id="GO:0005886">
    <property type="term" value="C:plasma membrane"/>
    <property type="evidence" value="ECO:0007669"/>
    <property type="project" value="TreeGrafter"/>
</dbReference>
<keyword evidence="4 8" id="KW-1133">Transmembrane helix</keyword>
<evidence type="ECO:0000259" key="9">
    <source>
        <dbReference type="Pfam" id="PF01794"/>
    </source>
</evidence>
<evidence type="ECO:0000313" key="11">
    <source>
        <dbReference type="Proteomes" id="UP000439522"/>
    </source>
</evidence>
<dbReference type="OrthoDB" id="9788328at2"/>
<comment type="caution">
    <text evidence="10">The sequence shown here is derived from an EMBL/GenBank/DDBJ whole genome shotgun (WGS) entry which is preliminary data.</text>
</comment>
<feature type="domain" description="Ferric oxidoreductase" evidence="9">
    <location>
        <begin position="79"/>
        <end position="192"/>
    </location>
</feature>
<dbReference type="Proteomes" id="UP000439522">
    <property type="component" value="Unassembled WGS sequence"/>
</dbReference>
<evidence type="ECO:0000256" key="7">
    <source>
        <dbReference type="SAM" id="MobiDB-lite"/>
    </source>
</evidence>
<protein>
    <submittedName>
        <fullName evidence="10">Sulfite oxidase subunit YedZ</fullName>
    </submittedName>
</protein>
<feature type="transmembrane region" description="Helical" evidence="8">
    <location>
        <begin position="83"/>
        <end position="99"/>
    </location>
</feature>
<dbReference type="GO" id="GO:0010181">
    <property type="term" value="F:FMN binding"/>
    <property type="evidence" value="ECO:0007669"/>
    <property type="project" value="TreeGrafter"/>
</dbReference>
<feature type="transmembrane region" description="Helical" evidence="8">
    <location>
        <begin position="144"/>
        <end position="164"/>
    </location>
</feature>
<keyword evidence="3 8" id="KW-0812">Transmembrane</keyword>
<comment type="subcellular location">
    <subcellularLocation>
        <location evidence="1">Membrane</location>
        <topology evidence="1">Multi-pass membrane protein</topology>
    </subcellularLocation>
</comment>
<gene>
    <name evidence="10" type="ORF">GRI40_07130</name>
</gene>
<evidence type="ECO:0000313" key="10">
    <source>
        <dbReference type="EMBL" id="MXO74992.1"/>
    </source>
</evidence>
<feature type="transmembrane region" description="Helical" evidence="8">
    <location>
        <begin position="46"/>
        <end position="63"/>
    </location>
</feature>
<feature type="transmembrane region" description="Helical" evidence="8">
    <location>
        <begin position="184"/>
        <end position="201"/>
    </location>
</feature>
<evidence type="ECO:0000256" key="5">
    <source>
        <dbReference type="ARBA" id="ARBA00023004"/>
    </source>
</evidence>
<dbReference type="GO" id="GO:0020037">
    <property type="term" value="F:heme binding"/>
    <property type="evidence" value="ECO:0007669"/>
    <property type="project" value="TreeGrafter"/>
</dbReference>
<evidence type="ECO:0000256" key="4">
    <source>
        <dbReference type="ARBA" id="ARBA00022989"/>
    </source>
</evidence>
<evidence type="ECO:0000256" key="3">
    <source>
        <dbReference type="ARBA" id="ARBA00022692"/>
    </source>
</evidence>
<feature type="region of interest" description="Disordered" evidence="7">
    <location>
        <begin position="1"/>
        <end position="31"/>
    </location>
</feature>
<dbReference type="PANTHER" id="PTHR36964">
    <property type="entry name" value="PROTEIN-METHIONINE-SULFOXIDE REDUCTASE HEME-BINDING SUBUNIT MSRQ"/>
    <property type="match status" value="1"/>
</dbReference>
<accession>A0A6I4TCQ3</accession>
<evidence type="ECO:0000256" key="8">
    <source>
        <dbReference type="SAM" id="Phobius"/>
    </source>
</evidence>
<proteinExistence type="predicted"/>
<feature type="transmembrane region" description="Helical" evidence="8">
    <location>
        <begin position="115"/>
        <end position="132"/>
    </location>
</feature>
<keyword evidence="5" id="KW-0408">Iron</keyword>
<dbReference type="InterPro" id="IPR013130">
    <property type="entry name" value="Fe3_Rdtase_TM_dom"/>
</dbReference>
<feature type="transmembrane region" description="Helical" evidence="8">
    <location>
        <begin position="207"/>
        <end position="223"/>
    </location>
</feature>
<keyword evidence="2" id="KW-0813">Transport</keyword>
<organism evidence="10 11">
    <name type="scientific">Tsuneonella aeria</name>
    <dbReference type="NCBI Taxonomy" id="1837929"/>
    <lineage>
        <taxon>Bacteria</taxon>
        <taxon>Pseudomonadati</taxon>
        <taxon>Pseudomonadota</taxon>
        <taxon>Alphaproteobacteria</taxon>
        <taxon>Sphingomonadales</taxon>
        <taxon>Erythrobacteraceae</taxon>
        <taxon>Tsuneonella</taxon>
    </lineage>
</organism>
<evidence type="ECO:0000256" key="2">
    <source>
        <dbReference type="ARBA" id="ARBA00022448"/>
    </source>
</evidence>
<sequence>MRRHSRCSRRGRDDGAGTGRSKAAAPRAVRRGGNSALTAHARRRPLLWLVLALPALWIAWRWLATPDAYGFGHAIGDSGDWAAWLLLATLAVTPVRLAFRKSSIAVWAIRRRRDLGVASALYAAGHTLIYLVDKGAAELVLTEAAGADMLTGWLALALFIPLAATSNDVSVRALKRGWKRLHRLVYPAAILVFAHWALAAFDPTVAYIHIAILALIEGARIALQWRQSVT</sequence>
<reference evidence="10 11" key="1">
    <citation type="submission" date="2019-12" db="EMBL/GenBank/DDBJ databases">
        <title>Genomic-based taxomic classification of the family Erythrobacteraceae.</title>
        <authorList>
            <person name="Xu L."/>
        </authorList>
    </citation>
    <scope>NUCLEOTIDE SEQUENCE [LARGE SCALE GENOMIC DNA]</scope>
    <source>
        <strain evidence="10 11">100921-2</strain>
    </source>
</reference>
<dbReference type="EMBL" id="WTZA01000001">
    <property type="protein sequence ID" value="MXO74992.1"/>
    <property type="molecule type" value="Genomic_DNA"/>
</dbReference>
<dbReference type="Pfam" id="PF01794">
    <property type="entry name" value="Ferric_reduct"/>
    <property type="match status" value="1"/>
</dbReference>
<dbReference type="InterPro" id="IPR022837">
    <property type="entry name" value="MsrQ-like"/>
</dbReference>
<keyword evidence="6 8" id="KW-0472">Membrane</keyword>
<dbReference type="AlphaFoldDB" id="A0A6I4TCQ3"/>
<keyword evidence="11" id="KW-1185">Reference proteome</keyword>
<evidence type="ECO:0000256" key="6">
    <source>
        <dbReference type="ARBA" id="ARBA00023136"/>
    </source>
</evidence>
<evidence type="ECO:0000256" key="1">
    <source>
        <dbReference type="ARBA" id="ARBA00004141"/>
    </source>
</evidence>